<feature type="region of interest" description="Disordered" evidence="1">
    <location>
        <begin position="82"/>
        <end position="103"/>
    </location>
</feature>
<evidence type="ECO:0000256" key="1">
    <source>
        <dbReference type="SAM" id="MobiDB-lite"/>
    </source>
</evidence>
<dbReference type="Proteomes" id="UP000050164">
    <property type="component" value="Unassembled WGS sequence"/>
</dbReference>
<evidence type="ECO:0000313" key="3">
    <source>
        <dbReference type="EMBL" id="CKS33172.1"/>
    </source>
</evidence>
<dbReference type="AlphaFoldDB" id="A0A655AB23"/>
<evidence type="ECO:0000313" key="4">
    <source>
        <dbReference type="Proteomes" id="UP000048289"/>
    </source>
</evidence>
<dbReference type="Proteomes" id="UP000048289">
    <property type="component" value="Unassembled WGS sequence"/>
</dbReference>
<accession>A0A655AB23</accession>
<dbReference type="EMBL" id="CFOE01000295">
    <property type="protein sequence ID" value="CFE39954.1"/>
    <property type="molecule type" value="Genomic_DNA"/>
</dbReference>
<proteinExistence type="predicted"/>
<organism evidence="3 5">
    <name type="scientific">Mycobacterium tuberculosis</name>
    <dbReference type="NCBI Taxonomy" id="1773"/>
    <lineage>
        <taxon>Bacteria</taxon>
        <taxon>Bacillati</taxon>
        <taxon>Actinomycetota</taxon>
        <taxon>Actinomycetes</taxon>
        <taxon>Mycobacteriales</taxon>
        <taxon>Mycobacteriaceae</taxon>
        <taxon>Mycobacterium</taxon>
        <taxon>Mycobacterium tuberculosis complex</taxon>
    </lineage>
</organism>
<reference evidence="4 5" key="1">
    <citation type="submission" date="2015-03" db="EMBL/GenBank/DDBJ databases">
        <authorList>
            <consortium name="Pathogen Informatics"/>
        </authorList>
    </citation>
    <scope>NUCLEOTIDE SEQUENCE [LARGE SCALE GENOMIC DNA]</scope>
    <source>
        <strain evidence="3 5">Bir 185</strain>
        <strain evidence="2 4">G09901357</strain>
    </source>
</reference>
<gene>
    <name evidence="2" type="ORF">ERS007681_02325</name>
    <name evidence="3" type="ORF">ERS027659_02952</name>
</gene>
<sequence length="131" mass="13405">MPPPTTVNIPYQPRLLAGAYSALSSAEPAHSPPTANPCSSRMVVRISGAAAPMATVVGTSPTVTVARPMINSVATRVFLRPRRSPKYPKTAAPNGRDRNATANVPIEATAATVGSRCGKNTVGNTSAAAVP</sequence>
<name>A0A655AB23_MYCTX</name>
<evidence type="ECO:0000313" key="5">
    <source>
        <dbReference type="Proteomes" id="UP000050164"/>
    </source>
</evidence>
<evidence type="ECO:0000313" key="2">
    <source>
        <dbReference type="EMBL" id="CFE39954.1"/>
    </source>
</evidence>
<dbReference type="EMBL" id="CNFT01000784">
    <property type="protein sequence ID" value="CKS33172.1"/>
    <property type="molecule type" value="Genomic_DNA"/>
</dbReference>
<protein>
    <submittedName>
        <fullName evidence="3">Uncharacterized protein</fullName>
    </submittedName>
</protein>